<accession>E9I7N4</accession>
<dbReference type="KEGG" id="dpx:DAPPUDRAFT_279955"/>
<protein>
    <submittedName>
        <fullName evidence="1">Uncharacterized protein</fullName>
    </submittedName>
</protein>
<dbReference type="Proteomes" id="UP000000305">
    <property type="component" value="Unassembled WGS sequence"/>
</dbReference>
<organism evidence="1 2">
    <name type="scientific">Daphnia pulex</name>
    <name type="common">Water flea</name>
    <dbReference type="NCBI Taxonomy" id="6669"/>
    <lineage>
        <taxon>Eukaryota</taxon>
        <taxon>Metazoa</taxon>
        <taxon>Ecdysozoa</taxon>
        <taxon>Arthropoda</taxon>
        <taxon>Crustacea</taxon>
        <taxon>Branchiopoda</taxon>
        <taxon>Diplostraca</taxon>
        <taxon>Cladocera</taxon>
        <taxon>Anomopoda</taxon>
        <taxon>Daphniidae</taxon>
        <taxon>Daphnia</taxon>
    </lineage>
</organism>
<sequence>MFLNLTLAQLALQNGGAFMFVDGKTDNQLADLTRAECARRGVKFLPKQVMKPIYAHAGLQSTGVER</sequence>
<dbReference type="HOGENOM" id="CLU_2833745_0_0_1"/>
<dbReference type="AlphaFoldDB" id="E9I7N4"/>
<name>E9I7N4_DAPPU</name>
<keyword evidence="2" id="KW-1185">Reference proteome</keyword>
<proteinExistence type="predicted"/>
<reference evidence="1 2" key="1">
    <citation type="journal article" date="2011" name="Science">
        <title>The ecoresponsive genome of Daphnia pulex.</title>
        <authorList>
            <person name="Colbourne J.K."/>
            <person name="Pfrender M.E."/>
            <person name="Gilbert D."/>
            <person name="Thomas W.K."/>
            <person name="Tucker A."/>
            <person name="Oakley T.H."/>
            <person name="Tokishita S."/>
            <person name="Aerts A."/>
            <person name="Arnold G.J."/>
            <person name="Basu M.K."/>
            <person name="Bauer D.J."/>
            <person name="Caceres C.E."/>
            <person name="Carmel L."/>
            <person name="Casola C."/>
            <person name="Choi J.H."/>
            <person name="Detter J.C."/>
            <person name="Dong Q."/>
            <person name="Dusheyko S."/>
            <person name="Eads B.D."/>
            <person name="Frohlich T."/>
            <person name="Geiler-Samerotte K.A."/>
            <person name="Gerlach D."/>
            <person name="Hatcher P."/>
            <person name="Jogdeo S."/>
            <person name="Krijgsveld J."/>
            <person name="Kriventseva E.V."/>
            <person name="Kultz D."/>
            <person name="Laforsch C."/>
            <person name="Lindquist E."/>
            <person name="Lopez J."/>
            <person name="Manak J.R."/>
            <person name="Muller J."/>
            <person name="Pangilinan J."/>
            <person name="Patwardhan R.P."/>
            <person name="Pitluck S."/>
            <person name="Pritham E.J."/>
            <person name="Rechtsteiner A."/>
            <person name="Rho M."/>
            <person name="Rogozin I.B."/>
            <person name="Sakarya O."/>
            <person name="Salamov A."/>
            <person name="Schaack S."/>
            <person name="Shapiro H."/>
            <person name="Shiga Y."/>
            <person name="Skalitzky C."/>
            <person name="Smith Z."/>
            <person name="Souvorov A."/>
            <person name="Sung W."/>
            <person name="Tang Z."/>
            <person name="Tsuchiya D."/>
            <person name="Tu H."/>
            <person name="Vos H."/>
            <person name="Wang M."/>
            <person name="Wolf Y.I."/>
            <person name="Yamagata H."/>
            <person name="Yamada T."/>
            <person name="Ye Y."/>
            <person name="Shaw J.R."/>
            <person name="Andrews J."/>
            <person name="Crease T.J."/>
            <person name="Tang H."/>
            <person name="Lucas S.M."/>
            <person name="Robertson H.M."/>
            <person name="Bork P."/>
            <person name="Koonin E.V."/>
            <person name="Zdobnov E.M."/>
            <person name="Grigoriev I.V."/>
            <person name="Lynch M."/>
            <person name="Boore J.L."/>
        </authorList>
    </citation>
    <scope>NUCLEOTIDE SEQUENCE [LARGE SCALE GENOMIC DNA]</scope>
</reference>
<evidence type="ECO:0000313" key="2">
    <source>
        <dbReference type="Proteomes" id="UP000000305"/>
    </source>
</evidence>
<dbReference type="InParanoid" id="E9I7N4"/>
<gene>
    <name evidence="1" type="ORF">DAPPUDRAFT_279955</name>
</gene>
<dbReference type="EMBL" id="GL737375">
    <property type="protein sequence ID" value="EFX59997.1"/>
    <property type="molecule type" value="Genomic_DNA"/>
</dbReference>
<evidence type="ECO:0000313" key="1">
    <source>
        <dbReference type="EMBL" id="EFX59997.1"/>
    </source>
</evidence>